<reference evidence="1 2" key="1">
    <citation type="submission" date="2009-01" db="EMBL/GenBank/DDBJ databases">
        <authorList>
            <person name="Fulton L."/>
            <person name="Clifton S."/>
            <person name="Fulton B."/>
            <person name="Xu J."/>
            <person name="Minx P."/>
            <person name="Pepin K.H."/>
            <person name="Johnson M."/>
            <person name="Bhonagiri V."/>
            <person name="Nash W.E."/>
            <person name="Mardis E.R."/>
            <person name="Wilson R.K."/>
        </authorList>
    </citation>
    <scope>NUCLEOTIDE SEQUENCE [LARGE SCALE GENOMIC DNA]</scope>
    <source>
        <strain evidence="2">DSM 10507 / JCM 14656 / S5a33</strain>
    </source>
</reference>
<keyword evidence="2" id="KW-1185">Reference proteome</keyword>
<sequence length="40" mass="4555">MRSFTAKRCCGGALSGVRPIKIEGKWGLPTLFFIEFNLYF</sequence>
<protein>
    <submittedName>
        <fullName evidence="1">Uncharacterized protein</fullName>
    </submittedName>
</protein>
<organism evidence="1 2">
    <name type="scientific">Blautia hydrogenotrophica (strain DSM 10507 / JCM 14656 / S5a33)</name>
    <name type="common">Ruminococcus hydrogenotrophicus</name>
    <dbReference type="NCBI Taxonomy" id="476272"/>
    <lineage>
        <taxon>Bacteria</taxon>
        <taxon>Bacillati</taxon>
        <taxon>Bacillota</taxon>
        <taxon>Clostridia</taxon>
        <taxon>Lachnospirales</taxon>
        <taxon>Lachnospiraceae</taxon>
        <taxon>Blautia</taxon>
    </lineage>
</organism>
<dbReference type="EMBL" id="ACBZ01000094">
    <property type="protein sequence ID" value="EEG49269.1"/>
    <property type="molecule type" value="Genomic_DNA"/>
</dbReference>
<gene>
    <name evidence="1" type="ORF">RUMHYD_01817</name>
</gene>
<evidence type="ECO:0000313" key="1">
    <source>
        <dbReference type="EMBL" id="EEG49269.1"/>
    </source>
</evidence>
<dbReference type="HOGENOM" id="CLU_3285711_0_0_9"/>
<reference evidence="1 2" key="2">
    <citation type="submission" date="2009-02" db="EMBL/GenBank/DDBJ databases">
        <title>Draft genome sequence of Blautia hydrogenotrophica DSM 10507 (Ruminococcus hydrogenotrophicus DSM 10507).</title>
        <authorList>
            <person name="Sudarsanam P."/>
            <person name="Ley R."/>
            <person name="Guruge J."/>
            <person name="Turnbaugh P.J."/>
            <person name="Mahowald M."/>
            <person name="Liep D."/>
            <person name="Gordon J."/>
        </authorList>
    </citation>
    <scope>NUCLEOTIDE SEQUENCE [LARGE SCALE GENOMIC DNA]</scope>
    <source>
        <strain evidence="2">DSM 10507 / JCM 14656 / S5a33</strain>
    </source>
</reference>
<dbReference type="Proteomes" id="UP000003100">
    <property type="component" value="Unassembled WGS sequence"/>
</dbReference>
<name>C0CLU4_BLAHS</name>
<dbReference type="PATRIC" id="fig|476272.21.peg.2194"/>
<accession>C0CLU4</accession>
<comment type="caution">
    <text evidence="1">The sequence shown here is derived from an EMBL/GenBank/DDBJ whole genome shotgun (WGS) entry which is preliminary data.</text>
</comment>
<dbReference type="AlphaFoldDB" id="C0CLU4"/>
<proteinExistence type="predicted"/>
<evidence type="ECO:0000313" key="2">
    <source>
        <dbReference type="Proteomes" id="UP000003100"/>
    </source>
</evidence>